<evidence type="ECO:0000256" key="1">
    <source>
        <dbReference type="SAM" id="Phobius"/>
    </source>
</evidence>
<feature type="transmembrane region" description="Helical" evidence="1">
    <location>
        <begin position="34"/>
        <end position="51"/>
    </location>
</feature>
<gene>
    <name evidence="2" type="ORF">COT81_04740</name>
</gene>
<evidence type="ECO:0000313" key="3">
    <source>
        <dbReference type="Proteomes" id="UP000230935"/>
    </source>
</evidence>
<evidence type="ECO:0000313" key="2">
    <source>
        <dbReference type="EMBL" id="PIS04764.1"/>
    </source>
</evidence>
<feature type="transmembrane region" description="Helical" evidence="1">
    <location>
        <begin position="6"/>
        <end position="22"/>
    </location>
</feature>
<sequence>MTMSVSLIYLSIYCIFGFIALLRPKMILIKGETLLKFNFLTLILVLLLLSWKGMDIGWMNYTVSFGIIILSYIGRKLWFILKWDNKLANLAIKKSLESILISFTQENKKFKITISGEVVDILAYGPLMKCGILKFTQHKKVGKMKVFLKLLNKKFNSLVPRLIINLK</sequence>
<protein>
    <submittedName>
        <fullName evidence="2">Uncharacterized protein</fullName>
    </submittedName>
</protein>
<dbReference type="AlphaFoldDB" id="A0A2H0W087"/>
<organism evidence="2 3">
    <name type="scientific">Candidatus Buchananbacteria bacterium CG10_big_fil_rev_8_21_14_0_10_42_9</name>
    <dbReference type="NCBI Taxonomy" id="1974526"/>
    <lineage>
        <taxon>Bacteria</taxon>
        <taxon>Candidatus Buchananiibacteriota</taxon>
    </lineage>
</organism>
<dbReference type="EMBL" id="PEZZ01000036">
    <property type="protein sequence ID" value="PIS04764.1"/>
    <property type="molecule type" value="Genomic_DNA"/>
</dbReference>
<feature type="transmembrane region" description="Helical" evidence="1">
    <location>
        <begin position="57"/>
        <end position="74"/>
    </location>
</feature>
<name>A0A2H0W087_9BACT</name>
<keyword evidence="1" id="KW-0472">Membrane</keyword>
<accession>A0A2H0W087</accession>
<reference evidence="3" key="1">
    <citation type="submission" date="2017-09" db="EMBL/GenBank/DDBJ databases">
        <title>Depth-based differentiation of microbial function through sediment-hosted aquifers and enrichment of novel symbionts in the deep terrestrial subsurface.</title>
        <authorList>
            <person name="Probst A.J."/>
            <person name="Ladd B."/>
            <person name="Jarett J.K."/>
            <person name="Geller-Mcgrath D.E."/>
            <person name="Sieber C.M.K."/>
            <person name="Emerson J.B."/>
            <person name="Anantharaman K."/>
            <person name="Thomas B.C."/>
            <person name="Malmstrom R."/>
            <person name="Stieglmeier M."/>
            <person name="Klingl A."/>
            <person name="Woyke T."/>
            <person name="Ryan C.M."/>
            <person name="Banfield J.F."/>
        </authorList>
    </citation>
    <scope>NUCLEOTIDE SEQUENCE [LARGE SCALE GENOMIC DNA]</scope>
</reference>
<dbReference type="Proteomes" id="UP000230935">
    <property type="component" value="Unassembled WGS sequence"/>
</dbReference>
<proteinExistence type="predicted"/>
<keyword evidence="1" id="KW-0812">Transmembrane</keyword>
<comment type="caution">
    <text evidence="2">The sequence shown here is derived from an EMBL/GenBank/DDBJ whole genome shotgun (WGS) entry which is preliminary data.</text>
</comment>
<keyword evidence="1" id="KW-1133">Transmembrane helix</keyword>